<protein>
    <submittedName>
        <fullName evidence="1">Enterochelin esterase</fullName>
    </submittedName>
</protein>
<gene>
    <name evidence="1" type="ORF">BVG16_23060</name>
</gene>
<dbReference type="EMBL" id="MSZX01000010">
    <property type="protein sequence ID" value="OPA74641.1"/>
    <property type="molecule type" value="Genomic_DNA"/>
</dbReference>
<dbReference type="RefSeq" id="WP_078501556.1">
    <property type="nucleotide sequence ID" value="NZ_MSZX01000010.1"/>
</dbReference>
<comment type="caution">
    <text evidence="1">The sequence shown here is derived from an EMBL/GenBank/DDBJ whole genome shotgun (WGS) entry which is preliminary data.</text>
</comment>
<sequence>MTDDRYLKRTIVKEEVQSSYLNETRNLRVYLPPGYQEWLSYPVVYCQDGEDFFNFGRVATHANQIILDDDIEPFIIVGVEVDKRIRTSEYSPSGERHENYVQFFAHELIPYIEGKYPVRNDADSRILAGDSLGGSVSLHIALRFPSLFKKVISLSGAFYPDSQSIIALQPDLSWLEIWMLVGLQETSFETDHGTFDFVAYNRATRDLFIEKHAKIQYDERDGYHLWGFWQQHIPEALKYFLQ</sequence>
<dbReference type="SUPFAM" id="SSF53474">
    <property type="entry name" value="alpha/beta-Hydrolases"/>
    <property type="match status" value="1"/>
</dbReference>
<dbReference type="PANTHER" id="PTHR48098">
    <property type="entry name" value="ENTEROCHELIN ESTERASE-RELATED"/>
    <property type="match status" value="1"/>
</dbReference>
<evidence type="ECO:0000313" key="2">
    <source>
        <dbReference type="Proteomes" id="UP000190188"/>
    </source>
</evidence>
<dbReference type="Gene3D" id="3.40.50.1820">
    <property type="entry name" value="alpha/beta hydrolase"/>
    <property type="match status" value="1"/>
</dbReference>
<keyword evidence="2" id="KW-1185">Reference proteome</keyword>
<evidence type="ECO:0000313" key="1">
    <source>
        <dbReference type="EMBL" id="OPA74641.1"/>
    </source>
</evidence>
<dbReference type="PANTHER" id="PTHR48098:SF3">
    <property type="entry name" value="IRON(III) ENTEROBACTIN ESTERASE"/>
    <property type="match status" value="1"/>
</dbReference>
<proteinExistence type="predicted"/>
<reference evidence="1 2" key="1">
    <citation type="submission" date="2017-01" db="EMBL/GenBank/DDBJ databases">
        <title>Genome analysis of Paenibacillus selenitrireducens ES3-24.</title>
        <authorList>
            <person name="Xu D."/>
            <person name="Yao R."/>
            <person name="Zheng S."/>
        </authorList>
    </citation>
    <scope>NUCLEOTIDE SEQUENCE [LARGE SCALE GENOMIC DNA]</scope>
    <source>
        <strain evidence="1 2">ES3-24</strain>
    </source>
</reference>
<dbReference type="Proteomes" id="UP000190188">
    <property type="component" value="Unassembled WGS sequence"/>
</dbReference>
<dbReference type="InterPro" id="IPR000801">
    <property type="entry name" value="Esterase-like"/>
</dbReference>
<name>A0A1T2X411_9BACL</name>
<accession>A0A1T2X411</accession>
<dbReference type="OrthoDB" id="9803578at2"/>
<organism evidence="1 2">
    <name type="scientific">Paenibacillus selenitireducens</name>
    <dbReference type="NCBI Taxonomy" id="1324314"/>
    <lineage>
        <taxon>Bacteria</taxon>
        <taxon>Bacillati</taxon>
        <taxon>Bacillota</taxon>
        <taxon>Bacilli</taxon>
        <taxon>Bacillales</taxon>
        <taxon>Paenibacillaceae</taxon>
        <taxon>Paenibacillus</taxon>
    </lineage>
</organism>
<dbReference type="AlphaFoldDB" id="A0A1T2X411"/>
<dbReference type="STRING" id="1324314.BVG16_23060"/>
<dbReference type="InterPro" id="IPR029058">
    <property type="entry name" value="AB_hydrolase_fold"/>
</dbReference>
<dbReference type="InterPro" id="IPR050583">
    <property type="entry name" value="Mycobacterial_A85_antigen"/>
</dbReference>
<dbReference type="Pfam" id="PF00756">
    <property type="entry name" value="Esterase"/>
    <property type="match status" value="1"/>
</dbReference>